<organism evidence="2 3">
    <name type="scientific">Capillibacterium thermochitinicola</name>
    <dbReference type="NCBI Taxonomy" id="2699427"/>
    <lineage>
        <taxon>Bacteria</taxon>
        <taxon>Bacillati</taxon>
        <taxon>Bacillota</taxon>
        <taxon>Capillibacterium</taxon>
    </lineage>
</organism>
<evidence type="ECO:0000313" key="3">
    <source>
        <dbReference type="Proteomes" id="UP000657177"/>
    </source>
</evidence>
<keyword evidence="1" id="KW-0812">Transmembrane</keyword>
<reference evidence="2" key="1">
    <citation type="submission" date="2020-06" db="EMBL/GenBank/DDBJ databases">
        <title>Novel chitinolytic bacterium.</title>
        <authorList>
            <person name="Ungkulpasvich U."/>
            <person name="Kosugi A."/>
            <person name="Uke A."/>
        </authorList>
    </citation>
    <scope>NUCLEOTIDE SEQUENCE</scope>
    <source>
        <strain evidence="2">UUS1-1</strain>
    </source>
</reference>
<proteinExistence type="predicted"/>
<keyword evidence="3" id="KW-1185">Reference proteome</keyword>
<gene>
    <name evidence="2" type="ORF">G5B42_05035</name>
</gene>
<name>A0A8J6HRS4_9FIRM</name>
<sequence length="181" mass="19401">MFERVSQRRCFFIKEALKSLLALILLAGFCELLLPEDGMRKYGRMVVGLIVLFFLVNLVMRVGQDFTLALPEVSVAGGRADPAALVAEGVNLRQRGEEQAAALTAPAVQAKVEELLQTITGTAGVQVEISTAAGQGQRVRVVLPADPGVPVEVLKRTVAAVLAMAPDQVEVKKEFAEEEGS</sequence>
<dbReference type="EMBL" id="JAAKDE010000009">
    <property type="protein sequence ID" value="MBA2132906.1"/>
    <property type="molecule type" value="Genomic_DNA"/>
</dbReference>
<dbReference type="AlphaFoldDB" id="A0A8J6HRS4"/>
<evidence type="ECO:0000256" key="1">
    <source>
        <dbReference type="SAM" id="Phobius"/>
    </source>
</evidence>
<dbReference type="InterPro" id="IPR014245">
    <property type="entry name" value="Spore_III_AF"/>
</dbReference>
<feature type="transmembrane region" description="Helical" evidence="1">
    <location>
        <begin position="45"/>
        <end position="63"/>
    </location>
</feature>
<keyword evidence="1" id="KW-0472">Membrane</keyword>
<accession>A0A8J6HRS4</accession>
<protein>
    <submittedName>
        <fullName evidence="2">Stage III sporulation protein AF</fullName>
    </submittedName>
</protein>
<evidence type="ECO:0000313" key="2">
    <source>
        <dbReference type="EMBL" id="MBA2132906.1"/>
    </source>
</evidence>
<dbReference type="Pfam" id="PF09581">
    <property type="entry name" value="Spore_III_AF"/>
    <property type="match status" value="1"/>
</dbReference>
<comment type="caution">
    <text evidence="2">The sequence shown here is derived from an EMBL/GenBank/DDBJ whole genome shotgun (WGS) entry which is preliminary data.</text>
</comment>
<keyword evidence="1" id="KW-1133">Transmembrane helix</keyword>
<dbReference type="Proteomes" id="UP000657177">
    <property type="component" value="Unassembled WGS sequence"/>
</dbReference>